<feature type="region of interest" description="Disordered" evidence="11">
    <location>
        <begin position="116"/>
        <end position="135"/>
    </location>
</feature>
<evidence type="ECO:0000256" key="2">
    <source>
        <dbReference type="ARBA" id="ARBA00004496"/>
    </source>
</evidence>
<feature type="compositionally biased region" description="Polar residues" evidence="11">
    <location>
        <begin position="118"/>
        <end position="131"/>
    </location>
</feature>
<dbReference type="GO" id="GO:0005737">
    <property type="term" value="C:cytoplasm"/>
    <property type="evidence" value="ECO:0007669"/>
    <property type="project" value="UniProtKB-SubCell"/>
</dbReference>
<feature type="region of interest" description="Disordered" evidence="11">
    <location>
        <begin position="147"/>
        <end position="172"/>
    </location>
</feature>
<dbReference type="GO" id="GO:0008380">
    <property type="term" value="P:RNA splicing"/>
    <property type="evidence" value="ECO:0007669"/>
    <property type="project" value="UniProtKB-KW"/>
</dbReference>
<comment type="function">
    <text evidence="10">Protein associated with the U5 snRNP, during its maturation and its post-splicing recycling and which is required for spliceosomal tri-snRNP complex assembly in the nucleus. Has a molecular sequestering activity and transiently hinders SNRNP200 binding sites for constitutive splicing factors that intervene later during the assembly of the spliceosome and splicing. Together with its molecular sequestering activity, may also function as a molecular adapter and placeholder, coordinating the assembly of the U5 snRNP and its association with the U4/U6 di-snRNP.</text>
</comment>
<protein>
    <recommendedName>
        <fullName evidence="9">U5 small nuclear ribonucleoprotein TSSC4</fullName>
    </recommendedName>
</protein>
<dbReference type="AlphaFoldDB" id="A0AAV2S807"/>
<dbReference type="GO" id="GO:0005681">
    <property type="term" value="C:spliceosomal complex"/>
    <property type="evidence" value="ECO:0007669"/>
    <property type="project" value="UniProtKB-KW"/>
</dbReference>
<feature type="region of interest" description="Disordered" evidence="11">
    <location>
        <begin position="193"/>
        <end position="220"/>
    </location>
</feature>
<evidence type="ECO:0000256" key="4">
    <source>
        <dbReference type="ARBA" id="ARBA00022490"/>
    </source>
</evidence>
<dbReference type="PANTHER" id="PTHR13445:SF3">
    <property type="entry name" value="U5 SMALL NUCLEAR RIBONUCLEOPROTEIN TSSC4"/>
    <property type="match status" value="1"/>
</dbReference>
<keyword evidence="5" id="KW-0507">mRNA processing</keyword>
<evidence type="ECO:0000256" key="11">
    <source>
        <dbReference type="SAM" id="MobiDB-lite"/>
    </source>
</evidence>
<reference evidence="12 13" key="1">
    <citation type="submission" date="2024-05" db="EMBL/GenBank/DDBJ databases">
        <authorList>
            <person name="Wallberg A."/>
        </authorList>
    </citation>
    <scope>NUCLEOTIDE SEQUENCE [LARGE SCALE GENOMIC DNA]</scope>
</reference>
<keyword evidence="8" id="KW-0539">Nucleus</keyword>
<organism evidence="12 13">
    <name type="scientific">Meganyctiphanes norvegica</name>
    <name type="common">Northern krill</name>
    <name type="synonym">Thysanopoda norvegica</name>
    <dbReference type="NCBI Taxonomy" id="48144"/>
    <lineage>
        <taxon>Eukaryota</taxon>
        <taxon>Metazoa</taxon>
        <taxon>Ecdysozoa</taxon>
        <taxon>Arthropoda</taxon>
        <taxon>Crustacea</taxon>
        <taxon>Multicrustacea</taxon>
        <taxon>Malacostraca</taxon>
        <taxon>Eumalacostraca</taxon>
        <taxon>Eucarida</taxon>
        <taxon>Euphausiacea</taxon>
        <taxon>Euphausiidae</taxon>
        <taxon>Meganyctiphanes</taxon>
    </lineage>
</organism>
<feature type="compositionally biased region" description="Basic and acidic residues" evidence="11">
    <location>
        <begin position="37"/>
        <end position="55"/>
    </location>
</feature>
<dbReference type="InterPro" id="IPR029338">
    <property type="entry name" value="TSSC4"/>
</dbReference>
<evidence type="ECO:0000313" key="13">
    <source>
        <dbReference type="Proteomes" id="UP001497623"/>
    </source>
</evidence>
<evidence type="ECO:0000256" key="7">
    <source>
        <dbReference type="ARBA" id="ARBA00023187"/>
    </source>
</evidence>
<dbReference type="Pfam" id="PF15264">
    <property type="entry name" value="TSSC4"/>
    <property type="match status" value="1"/>
</dbReference>
<evidence type="ECO:0000256" key="1">
    <source>
        <dbReference type="ARBA" id="ARBA00004123"/>
    </source>
</evidence>
<feature type="region of interest" description="Disordered" evidence="11">
    <location>
        <begin position="37"/>
        <end position="69"/>
    </location>
</feature>
<dbReference type="Proteomes" id="UP001497623">
    <property type="component" value="Unassembled WGS sequence"/>
</dbReference>
<evidence type="ECO:0000256" key="8">
    <source>
        <dbReference type="ARBA" id="ARBA00023242"/>
    </source>
</evidence>
<evidence type="ECO:0000256" key="10">
    <source>
        <dbReference type="ARBA" id="ARBA00045970"/>
    </source>
</evidence>
<sequence>RIMSAFHLTSVDKEFNNRVDALFSSLQTAETNLEPLIKDNKHEDEGNRNNHEENTFKIPKGNPRSWRGQNRFRSHYKTPDYVKNPESWTCYSIKNTKILSDQENRDEGFKLMEELKTRQQGSETSELQSEDSPACIETEENKILFKKPTDSTKNTQNYVKHNEGDDGQSSEIQARSIDAIFGGSKKLVQKEYEVGKSKSQNKLKTKKNVNVDTIDDDSSKKTYKQVKLSYLEEEDDEAE</sequence>
<evidence type="ECO:0000256" key="6">
    <source>
        <dbReference type="ARBA" id="ARBA00022728"/>
    </source>
</evidence>
<feature type="non-terminal residue" evidence="12">
    <location>
        <position position="1"/>
    </location>
</feature>
<evidence type="ECO:0000256" key="5">
    <source>
        <dbReference type="ARBA" id="ARBA00022664"/>
    </source>
</evidence>
<keyword evidence="6" id="KW-0747">Spliceosome</keyword>
<proteinExistence type="inferred from homology"/>
<comment type="similarity">
    <text evidence="3">Belongs to the TSSC4 family.</text>
</comment>
<evidence type="ECO:0000256" key="3">
    <source>
        <dbReference type="ARBA" id="ARBA00010362"/>
    </source>
</evidence>
<comment type="caution">
    <text evidence="12">The sequence shown here is derived from an EMBL/GenBank/DDBJ whole genome shotgun (WGS) entry which is preliminary data.</text>
</comment>
<name>A0AAV2S807_MEGNR</name>
<evidence type="ECO:0000313" key="12">
    <source>
        <dbReference type="EMBL" id="CAL4166383.1"/>
    </source>
</evidence>
<keyword evidence="4" id="KW-0963">Cytoplasm</keyword>
<evidence type="ECO:0000256" key="9">
    <source>
        <dbReference type="ARBA" id="ARBA00035304"/>
    </source>
</evidence>
<accession>A0AAV2S807</accession>
<dbReference type="EMBL" id="CAXKWB010048152">
    <property type="protein sequence ID" value="CAL4166383.1"/>
    <property type="molecule type" value="Genomic_DNA"/>
</dbReference>
<keyword evidence="7" id="KW-0508">mRNA splicing</keyword>
<comment type="subcellular location">
    <subcellularLocation>
        <location evidence="2">Cytoplasm</location>
    </subcellularLocation>
    <subcellularLocation>
        <location evidence="1">Nucleus</location>
    </subcellularLocation>
</comment>
<gene>
    <name evidence="12" type="ORF">MNOR_LOCUS33428</name>
</gene>
<dbReference type="PANTHER" id="PTHR13445">
    <property type="entry name" value="TUMOR SUPPRESSING SUBTRANSFERABLE CANDIDATE 4 TSSC4"/>
    <property type="match status" value="1"/>
</dbReference>
<dbReference type="GO" id="GO:0006397">
    <property type="term" value="P:mRNA processing"/>
    <property type="evidence" value="ECO:0007669"/>
    <property type="project" value="UniProtKB-KW"/>
</dbReference>
<keyword evidence="13" id="KW-1185">Reference proteome</keyword>